<feature type="transmembrane region" description="Helical" evidence="2">
    <location>
        <begin position="155"/>
        <end position="178"/>
    </location>
</feature>
<feature type="region of interest" description="Disordered" evidence="1">
    <location>
        <begin position="74"/>
        <end position="107"/>
    </location>
</feature>
<protein>
    <submittedName>
        <fullName evidence="3">Protein serine threonine</fullName>
    </submittedName>
</protein>
<keyword evidence="4" id="KW-1185">Reference proteome</keyword>
<evidence type="ECO:0000313" key="3">
    <source>
        <dbReference type="EMBL" id="CDW91368.1"/>
    </source>
</evidence>
<evidence type="ECO:0000256" key="1">
    <source>
        <dbReference type="SAM" id="MobiDB-lite"/>
    </source>
</evidence>
<dbReference type="PANTHER" id="PTHR23275">
    <property type="entry name" value="CABRIOLET.-RELATED"/>
    <property type="match status" value="1"/>
</dbReference>
<dbReference type="SUPFAM" id="SSF57184">
    <property type="entry name" value="Growth factor receptor domain"/>
    <property type="match status" value="3"/>
</dbReference>
<feature type="transmembrane region" description="Helical" evidence="2">
    <location>
        <begin position="265"/>
        <end position="283"/>
    </location>
</feature>
<evidence type="ECO:0000313" key="4">
    <source>
        <dbReference type="Proteomes" id="UP000039865"/>
    </source>
</evidence>
<dbReference type="EMBL" id="CCKQ01019352">
    <property type="protein sequence ID" value="CDW91368.1"/>
    <property type="molecule type" value="Genomic_DNA"/>
</dbReference>
<dbReference type="Gene3D" id="2.10.220.10">
    <property type="entry name" value="Hormone Receptor, Insulin-like Growth Factor Receptor 1, Chain A, domain 2"/>
    <property type="match status" value="1"/>
</dbReference>
<accession>A0A078BCP1</accession>
<dbReference type="Proteomes" id="UP000039865">
    <property type="component" value="Unassembled WGS sequence"/>
</dbReference>
<feature type="compositionally biased region" description="Polar residues" evidence="1">
    <location>
        <begin position="74"/>
        <end position="91"/>
    </location>
</feature>
<dbReference type="AlphaFoldDB" id="A0A078BCP1"/>
<organism evidence="3 4">
    <name type="scientific">Stylonychia lemnae</name>
    <name type="common">Ciliate</name>
    <dbReference type="NCBI Taxonomy" id="5949"/>
    <lineage>
        <taxon>Eukaryota</taxon>
        <taxon>Sar</taxon>
        <taxon>Alveolata</taxon>
        <taxon>Ciliophora</taxon>
        <taxon>Intramacronucleata</taxon>
        <taxon>Spirotrichea</taxon>
        <taxon>Stichotrichia</taxon>
        <taxon>Sporadotrichida</taxon>
        <taxon>Oxytrichidae</taxon>
        <taxon>Stylonychinae</taxon>
        <taxon>Stylonychia</taxon>
    </lineage>
</organism>
<dbReference type="InterPro" id="IPR052798">
    <property type="entry name" value="Giardia_VSA"/>
</dbReference>
<dbReference type="OrthoDB" id="27819at2759"/>
<gene>
    <name evidence="3" type="primary">Contig5542.g5926</name>
    <name evidence="3" type="ORF">STYLEM_20523</name>
</gene>
<proteinExistence type="predicted"/>
<feature type="transmembrane region" description="Helical" evidence="2">
    <location>
        <begin position="199"/>
        <end position="218"/>
    </location>
</feature>
<dbReference type="InterPro" id="IPR009030">
    <property type="entry name" value="Growth_fac_rcpt_cys_sf"/>
</dbReference>
<name>A0A078BCP1_STYLE</name>
<dbReference type="InParanoid" id="A0A078BCP1"/>
<sequence>MTSNKMFLGHQVSLEESIKQNKNGVDDSKKYYDSNTPISENLQQLNSYHNRYSDIDTQGISSARNYKSSEGQLNPFQFTDETNKQHSQNLNTEDKRNQYDREEEQESYDGPRTFRFIKTGIGLILTSICYFTSLGNMIVQILYFLRVEYLNSNYYWMYFVFIFLRPIINLTIVLYQYFQPLIRSSIVSKQDLETTKSRALFYLSQFLIMRNIQIFGMALGAANFLLLCSEILTKGLKICIMVRYNKWPLVQKSEKEIIRPIFFKLMALSVISVLMFIVSFAFIQQVVPLRKCIPGQGFKSGQCVDCLDYKCSYCENQYNKCQVCHSGYYLDSADQCQKCTIDGCQQCDGENSCGLCYPGYRLEEQKCIPCDMMQFCGECNQNQCLTCITGYYMDSLGPQCLPCNQNDKYCEACDSVDKCTKCQPQMTRLTDGKCECNKERNWVLSIDQESCICDQYVTAGKNMCYTCDQIIPGCKSCSGFSDYEQGNIFIGSTVYSPLQFDYLSCEECLPGKYYNKKHSHCEQCSQITSQCSECDIYGQECYRCSEGFYLDKSNITQNRGICLSCGEGCQNCIEGNKCQQCKQGYYLNQSGRFCVKF</sequence>
<keyword evidence="2" id="KW-1133">Transmembrane helix</keyword>
<keyword evidence="2" id="KW-0472">Membrane</keyword>
<dbReference type="PANTHER" id="PTHR23275:SF100">
    <property type="entry name" value="EGF-LIKE DOMAIN-CONTAINING PROTEIN"/>
    <property type="match status" value="1"/>
</dbReference>
<keyword evidence="2" id="KW-0812">Transmembrane</keyword>
<evidence type="ECO:0000256" key="2">
    <source>
        <dbReference type="SAM" id="Phobius"/>
    </source>
</evidence>
<dbReference type="SMART" id="SM00261">
    <property type="entry name" value="FU"/>
    <property type="match status" value="3"/>
</dbReference>
<feature type="transmembrane region" description="Helical" evidence="2">
    <location>
        <begin position="121"/>
        <end position="143"/>
    </location>
</feature>
<dbReference type="InterPro" id="IPR006212">
    <property type="entry name" value="Furin_repeat"/>
</dbReference>
<reference evidence="3 4" key="1">
    <citation type="submission" date="2014-06" db="EMBL/GenBank/DDBJ databases">
        <authorList>
            <person name="Swart Estienne"/>
        </authorList>
    </citation>
    <scope>NUCLEOTIDE SEQUENCE [LARGE SCALE GENOMIC DNA]</scope>
    <source>
        <strain evidence="3 4">130c</strain>
    </source>
</reference>